<evidence type="ECO:0000313" key="3">
    <source>
        <dbReference type="Proteomes" id="UP000063234"/>
    </source>
</evidence>
<dbReference type="AlphaFoldDB" id="A0A0S3QVN0"/>
<dbReference type="Pfam" id="PF11854">
    <property type="entry name" value="MtrB_PioB"/>
    <property type="match status" value="1"/>
</dbReference>
<name>A0A0S3QVN0_THET7</name>
<gene>
    <name evidence="2" type="ORF">TST_1590</name>
</gene>
<dbReference type="NCBIfam" id="NF041027">
    <property type="entry name" value="GSU2204_Se_pt_1"/>
    <property type="match status" value="1"/>
</dbReference>
<dbReference type="STRING" id="1298851.TST_1590"/>
<dbReference type="KEGG" id="ttk:TST_1590"/>
<dbReference type="InterPro" id="IPR020016">
    <property type="entry name" value="Decahaem-assoc_OM_MtrB/PioB"/>
</dbReference>
<feature type="chain" id="PRO_5006616428" evidence="1">
    <location>
        <begin position="26"/>
        <end position="701"/>
    </location>
</feature>
<organism evidence="2 3">
    <name type="scientific">Thermosulfidibacter takaii (strain DSM 17441 / JCM 13301 / NBRC 103674 / ABI70S6)</name>
    <dbReference type="NCBI Taxonomy" id="1298851"/>
    <lineage>
        <taxon>Bacteria</taxon>
        <taxon>Pseudomonadati</taxon>
        <taxon>Thermosulfidibacterota</taxon>
        <taxon>Thermosulfidibacteria</taxon>
        <taxon>Thermosulfidibacterales</taxon>
        <taxon>Thermosulfidibacteraceae</taxon>
    </lineage>
</organism>
<feature type="signal peptide" evidence="1">
    <location>
        <begin position="1"/>
        <end position="25"/>
    </location>
</feature>
<keyword evidence="1" id="KW-0732">Signal</keyword>
<keyword evidence="3" id="KW-1185">Reference proteome</keyword>
<evidence type="ECO:0000256" key="1">
    <source>
        <dbReference type="SAM" id="SignalP"/>
    </source>
</evidence>
<dbReference type="EMBL" id="AP013035">
    <property type="protein sequence ID" value="BAT72376.1"/>
    <property type="molecule type" value="Genomic_DNA"/>
</dbReference>
<dbReference type="SUPFAM" id="SSF56935">
    <property type="entry name" value="Porins"/>
    <property type="match status" value="1"/>
</dbReference>
<accession>A0A0S3QVN0</accession>
<evidence type="ECO:0000313" key="2">
    <source>
        <dbReference type="EMBL" id="BAT72376.1"/>
    </source>
</evidence>
<protein>
    <submittedName>
        <fullName evidence="2">Uncharacterized protein</fullName>
    </submittedName>
</protein>
<sequence length="701" mass="80436">MAMGRIRKITLSLLAILLLPIISFAAEQNLHSEISIGYHAVGTDDSMTRVAEYQTTDSSAHAKARFYGNVGKNFFDISASYWDDDENSASADVDLSRIFRVRLDYSEFIHRLDHDELYRHYIKKSTTLANPDFKIPIGVNSNSTDPTPDCYAFKSYPDYDDIVAFETHGPKAFRYTDLDVNKNYMIRRDLTKIHSELQLPFFPNVIVHGDYSYETKKGHRQVMTMTHCASCHIVSHSKRIDQTTQIWAVGATFKAGILTVDYTYRMKQFYRDHDAVYNFYELSHRPPLWDPIYGGEIHPNPEGTFGNRLNFQYDTLRFARVPETDKHTHTIKARLDLPYSTTVTGMYVYSKTKDKDRTEELRDDLELEYESYMGRITTGFIKHLTLTVGAKYYTIDSDDAHVKDLGPAPNPSEGNWTYEGYLAATPDIDFSYDRKSVADRDVTEIDASLNYHFNTYLSVRLGYRIKTVDRDHGLQYWENRAALTDAYNDEAINNSPGIVPADYKLDEYDYGDPTIQTVDAAVYFYPMANLNGWVSFTYEHNDDPFEYPHAKGEKYKAIETALSPNFCLHKDTCQCPADCDPTCDPHSEECVCVHGASNLAGASNYADFFVPLNRIEEGTNQPTDKYEIKASFNWSPTTNTAISPSFSYTNEDNDDTPWEREAYTAGVSLWWAPTHKINVTLAYNYFHEKTTTDYWFSFFNG</sequence>
<reference evidence="3" key="1">
    <citation type="journal article" date="2018" name="Science">
        <title>A primordial and reversible TCA cycle in a facultatively chemolithoautotrophic thermophile.</title>
        <authorList>
            <person name="Nunoura T."/>
            <person name="Chikaraishi Y."/>
            <person name="Izaki R."/>
            <person name="Suwa T."/>
            <person name="Sato T."/>
            <person name="Harada T."/>
            <person name="Mori K."/>
            <person name="Kato Y."/>
            <person name="Miyazaki M."/>
            <person name="Shimamura S."/>
            <person name="Yanagawa K."/>
            <person name="Shuto A."/>
            <person name="Ohkouchi N."/>
            <person name="Fujita N."/>
            <person name="Takaki Y."/>
            <person name="Atomi H."/>
            <person name="Takai K."/>
        </authorList>
    </citation>
    <scope>NUCLEOTIDE SEQUENCE [LARGE SCALE GENOMIC DNA]</scope>
    <source>
        <strain evidence="3">DSM 17441 / JCM 13301 / NBRC 103674 / ABI70S6</strain>
    </source>
</reference>
<proteinExistence type="predicted"/>
<dbReference type="Proteomes" id="UP000063234">
    <property type="component" value="Chromosome"/>
</dbReference>